<evidence type="ECO:0000313" key="3">
    <source>
        <dbReference type="Proteomes" id="UP000655751"/>
    </source>
</evidence>
<dbReference type="InterPro" id="IPR052336">
    <property type="entry name" value="MlaD_Phospholipid_Transporter"/>
</dbReference>
<dbReference type="Pfam" id="PF02470">
    <property type="entry name" value="MlaD"/>
    <property type="match status" value="1"/>
</dbReference>
<dbReference type="Proteomes" id="UP000655751">
    <property type="component" value="Unassembled WGS sequence"/>
</dbReference>
<dbReference type="PANTHER" id="PTHR33371:SF16">
    <property type="entry name" value="MCE-FAMILY PROTEIN MCE3F"/>
    <property type="match status" value="1"/>
</dbReference>
<feature type="domain" description="Mce/MlaD" evidence="1">
    <location>
        <begin position="39"/>
        <end position="110"/>
    </location>
</feature>
<organism evidence="2 3">
    <name type="scientific">Nocardia bovistercoris</name>
    <dbReference type="NCBI Taxonomy" id="2785916"/>
    <lineage>
        <taxon>Bacteria</taxon>
        <taxon>Bacillati</taxon>
        <taxon>Actinomycetota</taxon>
        <taxon>Actinomycetes</taxon>
        <taxon>Mycobacteriales</taxon>
        <taxon>Nocardiaceae</taxon>
        <taxon>Nocardia</taxon>
    </lineage>
</organism>
<evidence type="ECO:0000313" key="2">
    <source>
        <dbReference type="EMBL" id="MBH0776705.1"/>
    </source>
</evidence>
<dbReference type="InterPro" id="IPR003399">
    <property type="entry name" value="Mce/MlaD"/>
</dbReference>
<sequence length="319" mass="34062">MMLRTGLSILGMLAVAATSIVCVDRLGLETGAFDHVRTAEMALPDTNGLVVGSKVLLRGVPIGYVTDISPYPDRVDVSWSYDRDYDIPVRSRYRVDNLSALGETYLSVLPATSSGPYLSDGATVDPALVVVPTTLQELSARLTRLLRQVEPDRIRDIFAVLNVALPEEVRVLGDLERAGQLLAHAVTAQSGNLTTLLRTMQPLLLDSAWLPGDLAGAGPNLAPFARGFSDMIDGMHFAVEFGPLRDGIKYGAGPFLDEVQAFLDLTADDLGIIGARLLPGTRAGAAALRGVDIGRFLDNALAATASGDAMTIHIRSPRR</sequence>
<keyword evidence="3" id="KW-1185">Reference proteome</keyword>
<reference evidence="2" key="1">
    <citation type="submission" date="2020-11" db="EMBL/GenBank/DDBJ databases">
        <title>Nocardia NEAU-351.nov., a novel actinomycete isolated from the cow dung.</title>
        <authorList>
            <person name="Zhang X."/>
        </authorList>
    </citation>
    <scope>NUCLEOTIDE SEQUENCE</scope>
    <source>
        <strain evidence="2">NEAU-351</strain>
    </source>
</reference>
<protein>
    <submittedName>
        <fullName evidence="2">MCE family protein</fullName>
    </submittedName>
</protein>
<gene>
    <name evidence="2" type="ORF">IT779_10460</name>
</gene>
<accession>A0A931N002</accession>
<dbReference type="GO" id="GO:0005576">
    <property type="term" value="C:extracellular region"/>
    <property type="evidence" value="ECO:0007669"/>
    <property type="project" value="TreeGrafter"/>
</dbReference>
<proteinExistence type="predicted"/>
<name>A0A931N002_9NOCA</name>
<comment type="caution">
    <text evidence="2">The sequence shown here is derived from an EMBL/GenBank/DDBJ whole genome shotgun (WGS) entry which is preliminary data.</text>
</comment>
<dbReference type="EMBL" id="JADMLG010000003">
    <property type="protein sequence ID" value="MBH0776705.1"/>
    <property type="molecule type" value="Genomic_DNA"/>
</dbReference>
<evidence type="ECO:0000259" key="1">
    <source>
        <dbReference type="Pfam" id="PF02470"/>
    </source>
</evidence>
<dbReference type="AlphaFoldDB" id="A0A931N002"/>
<dbReference type="RefSeq" id="WP_196149026.1">
    <property type="nucleotide sequence ID" value="NZ_JADMLG010000003.1"/>
</dbReference>
<dbReference type="PANTHER" id="PTHR33371">
    <property type="entry name" value="INTERMEMBRANE PHOSPHOLIPID TRANSPORT SYSTEM BINDING PROTEIN MLAD-RELATED"/>
    <property type="match status" value="1"/>
</dbReference>